<dbReference type="InterPro" id="IPR051609">
    <property type="entry name" value="NmrA/Isoflavone_reductase-like"/>
</dbReference>
<keyword evidence="2" id="KW-0560">Oxidoreductase</keyword>
<reference evidence="4 5" key="1">
    <citation type="journal article" date="2018" name="BMC Genomics">
        <title>Genomic evidence for intraspecific hybridization in a clonal and extremely halotolerant yeast.</title>
        <authorList>
            <person name="Gostincar C."/>
            <person name="Stajich J.E."/>
            <person name="Zupancic J."/>
            <person name="Zalar P."/>
            <person name="Gunde-Cimerman N."/>
        </authorList>
    </citation>
    <scope>NUCLEOTIDE SEQUENCE [LARGE SCALE GENOMIC DNA]</scope>
    <source>
        <strain evidence="4 5">EXF-2682</strain>
    </source>
</reference>
<evidence type="ECO:0000313" key="5">
    <source>
        <dbReference type="Proteomes" id="UP000269276"/>
    </source>
</evidence>
<sequence>MSNADVSRSPCFGAGGTNIGYHLIRAFLADGTFQVTVLARSASTTSYPPAVKLVKISDFGDHEELVQALKGQDVLISCVGPGAFAVQNDLVDACLRAGVTRFIPTEWGFDNDDSACRGLCPPVFGAKGKFVDDVLRPKESELEWTAVASSIWLDWALDTKFLGVDPEAHTVTYWVNGSAQWSATTLPYTAEAVVQILRNRRATANKRIFLSPFETSQREIVAELERQQGVKYDVFPFDADAEVAAAKRKWTAEKDMSSIYVTIPAVVLLPEYGTAFQTAAKSPIAEEMESVKLPPMSVAEVVEQWVRGINSAEA</sequence>
<dbReference type="VEuPathDB" id="FungiDB:BTJ68_12760"/>
<dbReference type="InterPro" id="IPR008030">
    <property type="entry name" value="NmrA-like"/>
</dbReference>
<dbReference type="AlphaFoldDB" id="A0A3M7DPD1"/>
<evidence type="ECO:0000259" key="3">
    <source>
        <dbReference type="Pfam" id="PF05368"/>
    </source>
</evidence>
<keyword evidence="1" id="KW-0521">NADP</keyword>
<dbReference type="EMBL" id="QWIP01000329">
    <property type="protein sequence ID" value="RMY66010.1"/>
    <property type="molecule type" value="Genomic_DNA"/>
</dbReference>
<dbReference type="Gene3D" id="3.90.25.10">
    <property type="entry name" value="UDP-galactose 4-epimerase, domain 1"/>
    <property type="match status" value="1"/>
</dbReference>
<accession>A0A3M7DPD1</accession>
<dbReference type="OrthoDB" id="9974981at2759"/>
<dbReference type="PANTHER" id="PTHR47706">
    <property type="entry name" value="NMRA-LIKE FAMILY PROTEIN"/>
    <property type="match status" value="1"/>
</dbReference>
<dbReference type="InterPro" id="IPR036291">
    <property type="entry name" value="NAD(P)-bd_dom_sf"/>
</dbReference>
<dbReference type="SUPFAM" id="SSF51735">
    <property type="entry name" value="NAD(P)-binding Rossmann-fold domains"/>
    <property type="match status" value="1"/>
</dbReference>
<organism evidence="4 5">
    <name type="scientific">Hortaea werneckii</name>
    <name type="common">Black yeast</name>
    <name type="synonym">Cladosporium werneckii</name>
    <dbReference type="NCBI Taxonomy" id="91943"/>
    <lineage>
        <taxon>Eukaryota</taxon>
        <taxon>Fungi</taxon>
        <taxon>Dikarya</taxon>
        <taxon>Ascomycota</taxon>
        <taxon>Pezizomycotina</taxon>
        <taxon>Dothideomycetes</taxon>
        <taxon>Dothideomycetidae</taxon>
        <taxon>Mycosphaerellales</taxon>
        <taxon>Teratosphaeriaceae</taxon>
        <taxon>Hortaea</taxon>
    </lineage>
</organism>
<dbReference type="CDD" id="cd05259">
    <property type="entry name" value="PCBER_SDR_a"/>
    <property type="match status" value="1"/>
</dbReference>
<dbReference type="PANTHER" id="PTHR47706:SF9">
    <property type="entry name" value="NMRA-LIKE DOMAIN-CONTAINING PROTEIN-RELATED"/>
    <property type="match status" value="1"/>
</dbReference>
<evidence type="ECO:0000313" key="4">
    <source>
        <dbReference type="EMBL" id="RMY66010.1"/>
    </source>
</evidence>
<protein>
    <recommendedName>
        <fullName evidence="3">NmrA-like domain-containing protein</fullName>
    </recommendedName>
</protein>
<dbReference type="Proteomes" id="UP000269276">
    <property type="component" value="Unassembled WGS sequence"/>
</dbReference>
<evidence type="ECO:0000256" key="2">
    <source>
        <dbReference type="ARBA" id="ARBA00023002"/>
    </source>
</evidence>
<dbReference type="GO" id="GO:0016491">
    <property type="term" value="F:oxidoreductase activity"/>
    <property type="evidence" value="ECO:0007669"/>
    <property type="project" value="UniProtKB-KW"/>
</dbReference>
<evidence type="ECO:0000256" key="1">
    <source>
        <dbReference type="ARBA" id="ARBA00022857"/>
    </source>
</evidence>
<feature type="domain" description="NmrA-like" evidence="3">
    <location>
        <begin position="12"/>
        <end position="230"/>
    </location>
</feature>
<dbReference type="Gene3D" id="3.40.50.720">
    <property type="entry name" value="NAD(P)-binding Rossmann-like Domain"/>
    <property type="match status" value="1"/>
</dbReference>
<comment type="caution">
    <text evidence="4">The sequence shown here is derived from an EMBL/GenBank/DDBJ whole genome shotgun (WGS) entry which is preliminary data.</text>
</comment>
<gene>
    <name evidence="4" type="ORF">D0863_08725</name>
</gene>
<name>A0A3M7DPD1_HORWE</name>
<proteinExistence type="predicted"/>
<dbReference type="Pfam" id="PF05368">
    <property type="entry name" value="NmrA"/>
    <property type="match status" value="1"/>
</dbReference>
<dbReference type="InterPro" id="IPR045312">
    <property type="entry name" value="PCBER-like"/>
</dbReference>